<dbReference type="SUPFAM" id="SSF53474">
    <property type="entry name" value="alpha/beta-Hydrolases"/>
    <property type="match status" value="1"/>
</dbReference>
<dbReference type="Proteomes" id="UP001183643">
    <property type="component" value="Unassembled WGS sequence"/>
</dbReference>
<reference evidence="2" key="1">
    <citation type="submission" date="2023-07" db="EMBL/GenBank/DDBJ databases">
        <title>Sequencing the genomes of 1000 actinobacteria strains.</title>
        <authorList>
            <person name="Klenk H.-P."/>
        </authorList>
    </citation>
    <scope>NUCLEOTIDE SEQUENCE</scope>
    <source>
        <strain evidence="2">DSM 44707</strain>
    </source>
</reference>
<evidence type="ECO:0000259" key="1">
    <source>
        <dbReference type="Pfam" id="PF12697"/>
    </source>
</evidence>
<dbReference type="InterPro" id="IPR000073">
    <property type="entry name" value="AB_hydrolase_1"/>
</dbReference>
<dbReference type="InterPro" id="IPR029058">
    <property type="entry name" value="AB_hydrolase_fold"/>
</dbReference>
<gene>
    <name evidence="2" type="ORF">J2S41_003312</name>
</gene>
<keyword evidence="3" id="KW-1185">Reference proteome</keyword>
<proteinExistence type="predicted"/>
<organism evidence="2 3">
    <name type="scientific">Catenuloplanes atrovinosus</name>
    <dbReference type="NCBI Taxonomy" id="137266"/>
    <lineage>
        <taxon>Bacteria</taxon>
        <taxon>Bacillati</taxon>
        <taxon>Actinomycetota</taxon>
        <taxon>Actinomycetes</taxon>
        <taxon>Micromonosporales</taxon>
        <taxon>Micromonosporaceae</taxon>
        <taxon>Catenuloplanes</taxon>
    </lineage>
</organism>
<dbReference type="GO" id="GO:0003824">
    <property type="term" value="F:catalytic activity"/>
    <property type="evidence" value="ECO:0007669"/>
    <property type="project" value="UniProtKB-ARBA"/>
</dbReference>
<accession>A0AAE3YQM4</accession>
<dbReference type="Gene3D" id="3.40.50.1820">
    <property type="entry name" value="alpha/beta hydrolase"/>
    <property type="match status" value="1"/>
</dbReference>
<evidence type="ECO:0000313" key="2">
    <source>
        <dbReference type="EMBL" id="MDR7276534.1"/>
    </source>
</evidence>
<dbReference type="RefSeq" id="WP_310368709.1">
    <property type="nucleotide sequence ID" value="NZ_JAVDYB010000001.1"/>
</dbReference>
<comment type="caution">
    <text evidence="2">The sequence shown here is derived from an EMBL/GenBank/DDBJ whole genome shotgun (WGS) entry which is preliminary data.</text>
</comment>
<dbReference type="EMBL" id="JAVDYB010000001">
    <property type="protein sequence ID" value="MDR7276534.1"/>
    <property type="molecule type" value="Genomic_DNA"/>
</dbReference>
<dbReference type="Pfam" id="PF12697">
    <property type="entry name" value="Abhydrolase_6"/>
    <property type="match status" value="1"/>
</dbReference>
<feature type="domain" description="AB hydrolase-1" evidence="1">
    <location>
        <begin position="4"/>
        <end position="244"/>
    </location>
</feature>
<sequence>MSTIVLVHGLWVTPRSWEGWVRHFEAKGHTVITPAYPGFEVEVEALRADPTPIATLTVPDTVAHLEKVITALPEKPIIMGHSFGGTLTQLLLDRGHGAAGVVINSAPTEGIRVTPPSQIRSLFPILNNPAKRHRAAGFTHEQWRYAFTNTLSEADSRAAYERYAIPAPGSWVWSYGLIANFKPGRQETWVDYRNPNRAPLLFIAGGADHIMPPSVNRSNAHHYRGEGTVTDYVEFPGRSHWTCAEPGWERIADTALDWAQRHAR</sequence>
<dbReference type="PANTHER" id="PTHR43194">
    <property type="entry name" value="HYDROLASE ALPHA/BETA FOLD FAMILY"/>
    <property type="match status" value="1"/>
</dbReference>
<evidence type="ECO:0000313" key="3">
    <source>
        <dbReference type="Proteomes" id="UP001183643"/>
    </source>
</evidence>
<dbReference type="InterPro" id="IPR050228">
    <property type="entry name" value="Carboxylesterase_BioH"/>
</dbReference>
<dbReference type="PANTHER" id="PTHR43194:SF2">
    <property type="entry name" value="PEROXISOMAL MEMBRANE PROTEIN LPX1"/>
    <property type="match status" value="1"/>
</dbReference>
<dbReference type="AlphaFoldDB" id="A0AAE3YQM4"/>
<protein>
    <submittedName>
        <fullName evidence="2">Pimeloyl-ACP methyl ester carboxylesterase</fullName>
    </submittedName>
</protein>
<name>A0AAE3YQM4_9ACTN</name>